<gene>
    <name evidence="1" type="ORF">VIN01S_31240</name>
</gene>
<keyword evidence="2" id="KW-1185">Reference proteome</keyword>
<evidence type="ECO:0000313" key="1">
    <source>
        <dbReference type="EMBL" id="GEA52320.1"/>
    </source>
</evidence>
<name>A0A4Y3I006_9VIBR</name>
<evidence type="ECO:0000313" key="2">
    <source>
        <dbReference type="Proteomes" id="UP000318717"/>
    </source>
</evidence>
<dbReference type="Proteomes" id="UP000318717">
    <property type="component" value="Unassembled WGS sequence"/>
</dbReference>
<organism evidence="1 2">
    <name type="scientific">Vibrio inusitatus NBRC 102082</name>
    <dbReference type="NCBI Taxonomy" id="1219070"/>
    <lineage>
        <taxon>Bacteria</taxon>
        <taxon>Pseudomonadati</taxon>
        <taxon>Pseudomonadota</taxon>
        <taxon>Gammaproteobacteria</taxon>
        <taxon>Vibrionales</taxon>
        <taxon>Vibrionaceae</taxon>
        <taxon>Vibrio</taxon>
    </lineage>
</organism>
<reference evidence="1 2" key="1">
    <citation type="submission" date="2019-06" db="EMBL/GenBank/DDBJ databases">
        <title>Whole genome shotgun sequence of Vibrio inusitatus NBRC 102082.</title>
        <authorList>
            <person name="Hosoyama A."/>
            <person name="Uohara A."/>
            <person name="Ohji S."/>
            <person name="Ichikawa N."/>
        </authorList>
    </citation>
    <scope>NUCLEOTIDE SEQUENCE [LARGE SCALE GENOMIC DNA]</scope>
    <source>
        <strain evidence="1 2">NBRC 102082</strain>
    </source>
</reference>
<accession>A0A4Y3I006</accession>
<dbReference type="OrthoDB" id="5898015at2"/>
<dbReference type="RefSeq" id="WP_141346768.1">
    <property type="nucleotide sequence ID" value="NZ_BJLF01000018.1"/>
</dbReference>
<sequence>MDNSRHNGGIEELLRLIHSARNTLITAFNEKSIQESPDNSGDILKLVQARALIRTREGYRINPKLATFIHHYLDTETSRYLNTEHAARIPQIRELATEYLDAKYQSNGYNKRSETALFEELEAIVYELITDLIDAKSRLHSRVVQDFGYAQTLEAKAIENQRTLTQATQLVLSLKEFTTSMLTEIAADDRKLTELLCLELPKRISECQADLELTIDKLRSHLLTFRVKQRDKKLVHAFDAFFTTEHAFALDIDDAFSEVACEKTVDAKHFLITPVPIYAHANLTDYAFEDTLDTIAQQVLETPIEFDIPEAETSIAEPQHLTIKVEPEESDPLSDACDSLLAHCVLNNEEISAAVYFEQHIRHSLDISKDAWLFMLLSYHNSLTEEHSKLVGCTPIGNYYLNNQLGNLHITDIAVRPL</sequence>
<protein>
    <recommendedName>
        <fullName evidence="3">Phosphoenolpyruvate carboxylase</fullName>
    </recommendedName>
</protein>
<evidence type="ECO:0008006" key="3">
    <source>
        <dbReference type="Google" id="ProtNLM"/>
    </source>
</evidence>
<dbReference type="EMBL" id="BJLF01000018">
    <property type="protein sequence ID" value="GEA52320.1"/>
    <property type="molecule type" value="Genomic_DNA"/>
</dbReference>
<comment type="caution">
    <text evidence="1">The sequence shown here is derived from an EMBL/GenBank/DDBJ whole genome shotgun (WGS) entry which is preliminary data.</text>
</comment>
<proteinExistence type="predicted"/>
<dbReference type="AlphaFoldDB" id="A0A4Y3I006"/>